<reference evidence="7 8" key="1">
    <citation type="submission" date="2016-04" db="EMBL/GenBank/DDBJ databases">
        <title>A degradative enzymes factory behind the ericoid mycorrhizal symbiosis.</title>
        <authorList>
            <consortium name="DOE Joint Genome Institute"/>
            <person name="Martino E."/>
            <person name="Morin E."/>
            <person name="Grelet G."/>
            <person name="Kuo A."/>
            <person name="Kohler A."/>
            <person name="Daghino S."/>
            <person name="Barry K."/>
            <person name="Choi C."/>
            <person name="Cichocki N."/>
            <person name="Clum A."/>
            <person name="Copeland A."/>
            <person name="Hainaut M."/>
            <person name="Haridas S."/>
            <person name="Labutti K."/>
            <person name="Lindquist E."/>
            <person name="Lipzen A."/>
            <person name="Khouja H.-R."/>
            <person name="Murat C."/>
            <person name="Ohm R."/>
            <person name="Olson A."/>
            <person name="Spatafora J."/>
            <person name="Veneault-Fourrey C."/>
            <person name="Henrissat B."/>
            <person name="Grigoriev I."/>
            <person name="Martin F."/>
            <person name="Perotto S."/>
        </authorList>
    </citation>
    <scope>NUCLEOTIDE SEQUENCE [LARGE SCALE GENOMIC DNA]</scope>
    <source>
        <strain evidence="7 8">F</strain>
    </source>
</reference>
<feature type="compositionally biased region" description="Acidic residues" evidence="4">
    <location>
        <begin position="682"/>
        <end position="697"/>
    </location>
</feature>
<feature type="region of interest" description="Disordered" evidence="4">
    <location>
        <begin position="625"/>
        <end position="769"/>
    </location>
</feature>
<dbReference type="Gene3D" id="3.30.1370.100">
    <property type="entry name" value="MutL, C-terminal domain, regulatory subdomain"/>
    <property type="match status" value="1"/>
</dbReference>
<evidence type="ECO:0000259" key="5">
    <source>
        <dbReference type="SMART" id="SM00853"/>
    </source>
</evidence>
<dbReference type="SUPFAM" id="SSF54211">
    <property type="entry name" value="Ribosomal protein S5 domain 2-like"/>
    <property type="match status" value="1"/>
</dbReference>
<evidence type="ECO:0000256" key="3">
    <source>
        <dbReference type="ARBA" id="ARBA00070941"/>
    </source>
</evidence>
<accession>A0A2J6SA17</accession>
<dbReference type="InterPro" id="IPR038973">
    <property type="entry name" value="MutL/Mlh/Pms-like"/>
</dbReference>
<dbReference type="InterPro" id="IPR014790">
    <property type="entry name" value="MutL_C"/>
</dbReference>
<dbReference type="GO" id="GO:0016887">
    <property type="term" value="F:ATP hydrolysis activity"/>
    <property type="evidence" value="ECO:0007669"/>
    <property type="project" value="InterPro"/>
</dbReference>
<dbReference type="FunFam" id="3.30.230.10:FF:000120">
    <property type="entry name" value="Mismatch repair endonuclease PMS2"/>
    <property type="match status" value="1"/>
</dbReference>
<dbReference type="AlphaFoldDB" id="A0A2J6SA17"/>
<feature type="compositionally biased region" description="Polar residues" evidence="4">
    <location>
        <begin position="643"/>
        <end position="656"/>
    </location>
</feature>
<dbReference type="PANTHER" id="PTHR10073:SF52">
    <property type="entry name" value="MISMATCH REPAIR ENDONUCLEASE PMS2"/>
    <property type="match status" value="1"/>
</dbReference>
<evidence type="ECO:0000313" key="7">
    <source>
        <dbReference type="EMBL" id="PMD47612.1"/>
    </source>
</evidence>
<dbReference type="InterPro" id="IPR002099">
    <property type="entry name" value="MutL/Mlh/PMS"/>
</dbReference>
<feature type="region of interest" description="Disordered" evidence="4">
    <location>
        <begin position="486"/>
        <end position="600"/>
    </location>
</feature>
<evidence type="ECO:0000313" key="8">
    <source>
        <dbReference type="Proteomes" id="UP000235786"/>
    </source>
</evidence>
<feature type="compositionally biased region" description="Low complexity" evidence="4">
    <location>
        <begin position="577"/>
        <end position="593"/>
    </location>
</feature>
<feature type="region of interest" description="Disordered" evidence="4">
    <location>
        <begin position="381"/>
        <end position="471"/>
    </location>
</feature>
<sequence>MATIKPIEGRSVHQIQSGQVIVDLCSVVKELVENSLDAGATSIDVRFKNQGLESIEVQDNGDGISPHNYETLALKHHTSKLSTYSDLTTLQTFGFRGEALSSLCALSHFSVITCLAKDAPKGTKLEFEVSGKLKGTSVVAAQKGTTVIVENLFNNLPVRRQELQRNIKREWNRVVGVLGQYACVQTGIKFSVSQQAGKGKKTSLFSTKGNQSTRENIVNVFGAKTLTALITLDLNLELEPTSGPSQRWSTQEDGGKKEIRIVGHISRPAFGEGRQTPDRQMFFVNARPCGLPQVAKAFNEVYKAYNSSQSPFIFANIELDTHLYDVNVSPDKRTILLHDQNRMLENLKVALTELFESQDYTIPISQLPAQKQPSYKQLTITRGDSVQSNPSQASINREDSTQSETSRAPQTPAAESTEGDDIEDETRSSRQEQSTDEEGQRKPYNPKFRRGAVSLEARSRSVSRESMGKDRESISLISNWLGKKTEDRAAQNDQGPKSGKNSIALEGLSKEKQKLIVKLGRESEQQARDPSEDPDSSVATSQSTNFTPSIKPPVPVPHFDAQEAGQVGPQIVTEATPSSIEPESPIPALSSPAKGTPSIADRFSSTARSYRGPAEIATITIGDHTVTSSIGTPCPKRVRIDSLPSTSHNKRSSQAPSKALPSFGNSLSQRFGAPGTAPQPATEEEEIEDEVEETEAEEVPHSPQLLESSLADDSAEMELADPQETEEPVTQPMAIVIKQEEEEVDSSAILPSTADGDEYLDEDEKKAREDAKVQEMIQDAEKSGHIASRENANKAKIMLKGGSKKKDTTLNLVKSISTSTLKIGEQFRALEGRLSAYQMASSQKPEDEALDSDQAEEKLALTISKADFAKMRIIGQFNLGFILASRASESDDGPVAADDLFIIDQHASDEKYNFERLYATTIVQSQPLVQPKTLDLTALEEEIVMENLPSLETNGFIVTVDESGEAPVGRRCQVISLPTSRETTFSLADLAELITLLADLPPGTVPRPSKVRKMFAMRACRSSIMIGKTLTHKQMGKVVKHLGELDKPWNCPHGRPTMRHLCGLGVWDEMGWKEGLEPESENIGTTDWAAYVRQNRGDPSSPVLLDDEDVFEEEDDEIED</sequence>
<dbReference type="GO" id="GO:0030983">
    <property type="term" value="F:mismatched DNA binding"/>
    <property type="evidence" value="ECO:0007669"/>
    <property type="project" value="InterPro"/>
</dbReference>
<proteinExistence type="inferred from homology"/>
<dbReference type="InterPro" id="IPR037198">
    <property type="entry name" value="MutL_C_sf"/>
</dbReference>
<dbReference type="FunFam" id="3.30.1370.100:FF:000001">
    <property type="entry name" value="Mismatch repair endonuclease pms1, putative"/>
    <property type="match status" value="1"/>
</dbReference>
<dbReference type="STRING" id="1149755.A0A2J6SA17"/>
<dbReference type="FunFam" id="3.30.565.10:FF:000014">
    <property type="entry name" value="Mismatch repair endonuclease pms1, putative"/>
    <property type="match status" value="1"/>
</dbReference>
<feature type="domain" description="DNA mismatch repair protein S5" evidence="6">
    <location>
        <begin position="217"/>
        <end position="356"/>
    </location>
</feature>
<evidence type="ECO:0000256" key="2">
    <source>
        <dbReference type="ARBA" id="ARBA00022763"/>
    </source>
</evidence>
<dbReference type="PANTHER" id="PTHR10073">
    <property type="entry name" value="DNA MISMATCH REPAIR PROTEIN MLH, PMS, MUTL"/>
    <property type="match status" value="1"/>
</dbReference>
<comment type="similarity">
    <text evidence="1">Belongs to the DNA mismatch repair MutL/HexB family.</text>
</comment>
<dbReference type="NCBIfam" id="TIGR00585">
    <property type="entry name" value="mutl"/>
    <property type="match status" value="1"/>
</dbReference>
<dbReference type="EMBL" id="KZ613938">
    <property type="protein sequence ID" value="PMD47612.1"/>
    <property type="molecule type" value="Genomic_DNA"/>
</dbReference>
<keyword evidence="2" id="KW-0227">DNA damage</keyword>
<dbReference type="Gene3D" id="3.30.230.10">
    <property type="match status" value="1"/>
</dbReference>
<dbReference type="CDD" id="cd16926">
    <property type="entry name" value="HATPase_MutL-MLH-PMS-like"/>
    <property type="match status" value="1"/>
</dbReference>
<dbReference type="InterPro" id="IPR042121">
    <property type="entry name" value="MutL_C_regsub"/>
</dbReference>
<evidence type="ECO:0000256" key="1">
    <source>
        <dbReference type="ARBA" id="ARBA00006082"/>
    </source>
</evidence>
<dbReference type="InterPro" id="IPR014762">
    <property type="entry name" value="DNA_mismatch_repair_CS"/>
</dbReference>
<dbReference type="Pfam" id="PF13589">
    <property type="entry name" value="HATPase_c_3"/>
    <property type="match status" value="1"/>
</dbReference>
<dbReference type="InterPro" id="IPR042120">
    <property type="entry name" value="MutL_C_dimsub"/>
</dbReference>
<evidence type="ECO:0000259" key="6">
    <source>
        <dbReference type="SMART" id="SM01340"/>
    </source>
</evidence>
<name>A0A2J6SA17_HYAVF</name>
<dbReference type="GO" id="GO:0140664">
    <property type="term" value="F:ATP-dependent DNA damage sensor activity"/>
    <property type="evidence" value="ECO:0007669"/>
    <property type="project" value="InterPro"/>
</dbReference>
<dbReference type="Gene3D" id="3.30.1540.20">
    <property type="entry name" value="MutL, C-terminal domain, dimerisation subdomain"/>
    <property type="match status" value="1"/>
</dbReference>
<feature type="compositionally biased region" description="Acidic residues" evidence="4">
    <location>
        <begin position="1105"/>
        <end position="1120"/>
    </location>
</feature>
<dbReference type="SUPFAM" id="SSF55874">
    <property type="entry name" value="ATPase domain of HSP90 chaperone/DNA topoisomerase II/histidine kinase"/>
    <property type="match status" value="1"/>
</dbReference>
<dbReference type="Pfam" id="PF08676">
    <property type="entry name" value="MutL_C"/>
    <property type="match status" value="1"/>
</dbReference>
<feature type="compositionally biased region" description="Polar residues" evidence="4">
    <location>
        <begin position="537"/>
        <end position="548"/>
    </location>
</feature>
<dbReference type="SMART" id="SM00853">
    <property type="entry name" value="MutL_C"/>
    <property type="match status" value="1"/>
</dbReference>
<dbReference type="GO" id="GO:0005524">
    <property type="term" value="F:ATP binding"/>
    <property type="evidence" value="ECO:0007669"/>
    <property type="project" value="InterPro"/>
</dbReference>
<dbReference type="SUPFAM" id="SSF118116">
    <property type="entry name" value="DNA mismatch repair protein MutL"/>
    <property type="match status" value="1"/>
</dbReference>
<dbReference type="Pfam" id="PF01119">
    <property type="entry name" value="DNA_mis_repair"/>
    <property type="match status" value="1"/>
</dbReference>
<dbReference type="Proteomes" id="UP000235786">
    <property type="component" value="Unassembled WGS sequence"/>
</dbReference>
<dbReference type="InterPro" id="IPR013507">
    <property type="entry name" value="DNA_mismatch_S5_2-like"/>
</dbReference>
<feature type="compositionally biased region" description="Polar residues" evidence="4">
    <location>
        <begin position="381"/>
        <end position="395"/>
    </location>
</feature>
<feature type="region of interest" description="Disordered" evidence="4">
    <location>
        <begin position="1094"/>
        <end position="1120"/>
    </location>
</feature>
<keyword evidence="8" id="KW-1185">Reference proteome</keyword>
<dbReference type="OrthoDB" id="10263226at2759"/>
<evidence type="ECO:0000256" key="4">
    <source>
        <dbReference type="SAM" id="MobiDB-lite"/>
    </source>
</evidence>
<dbReference type="GO" id="GO:0000710">
    <property type="term" value="P:meiotic mismatch repair"/>
    <property type="evidence" value="ECO:0007669"/>
    <property type="project" value="UniProtKB-ARBA"/>
</dbReference>
<feature type="compositionally biased region" description="Polar residues" evidence="4">
    <location>
        <begin position="491"/>
        <end position="501"/>
    </location>
</feature>
<dbReference type="InterPro" id="IPR036890">
    <property type="entry name" value="HATPase_C_sf"/>
</dbReference>
<feature type="compositionally biased region" description="Acidic residues" evidence="4">
    <location>
        <begin position="713"/>
        <end position="727"/>
    </location>
</feature>
<dbReference type="PROSITE" id="PS00058">
    <property type="entry name" value="DNA_MISMATCH_REPAIR_1"/>
    <property type="match status" value="1"/>
</dbReference>
<feature type="domain" description="MutL C-terminal dimerisation" evidence="5">
    <location>
        <begin position="873"/>
        <end position="1030"/>
    </location>
</feature>
<feature type="compositionally biased region" description="Basic and acidic residues" evidence="4">
    <location>
        <begin position="457"/>
        <end position="471"/>
    </location>
</feature>
<dbReference type="InterPro" id="IPR020568">
    <property type="entry name" value="Ribosomal_Su5_D2-typ_SF"/>
</dbReference>
<feature type="compositionally biased region" description="Basic and acidic residues" evidence="4">
    <location>
        <begin position="508"/>
        <end position="531"/>
    </location>
</feature>
<gene>
    <name evidence="7" type="ORF">L207DRAFT_522989</name>
</gene>
<dbReference type="Gene3D" id="3.30.565.10">
    <property type="entry name" value="Histidine kinase-like ATPase, C-terminal domain"/>
    <property type="match status" value="1"/>
</dbReference>
<protein>
    <recommendedName>
        <fullName evidence="3">DNA mismatch repair protein PMS1</fullName>
    </recommendedName>
</protein>
<organism evidence="7 8">
    <name type="scientific">Hyaloscypha variabilis (strain UAMH 11265 / GT02V1 / F)</name>
    <name type="common">Meliniomyces variabilis</name>
    <dbReference type="NCBI Taxonomy" id="1149755"/>
    <lineage>
        <taxon>Eukaryota</taxon>
        <taxon>Fungi</taxon>
        <taxon>Dikarya</taxon>
        <taxon>Ascomycota</taxon>
        <taxon>Pezizomycotina</taxon>
        <taxon>Leotiomycetes</taxon>
        <taxon>Helotiales</taxon>
        <taxon>Hyaloscyphaceae</taxon>
        <taxon>Hyaloscypha</taxon>
        <taxon>Hyaloscypha variabilis</taxon>
    </lineage>
</organism>
<dbReference type="SMART" id="SM01340">
    <property type="entry name" value="DNA_mis_repair"/>
    <property type="match status" value="1"/>
</dbReference>
<dbReference type="CDD" id="cd03484">
    <property type="entry name" value="MutL_Trans_hPMS_2_like"/>
    <property type="match status" value="1"/>
</dbReference>
<dbReference type="InterPro" id="IPR014721">
    <property type="entry name" value="Ribsml_uS5_D2-typ_fold_subgr"/>
</dbReference>
<dbReference type="GO" id="GO:0032389">
    <property type="term" value="C:MutLalpha complex"/>
    <property type="evidence" value="ECO:0007669"/>
    <property type="project" value="TreeGrafter"/>
</dbReference>